<dbReference type="AlphaFoldDB" id="A0A3E1P4T9"/>
<sequence length="196" mass="23092">MTNKQALADYIQRIIPLSEEEVLDFISCFKPFKAKRRQFLVQPGFVAHHRYFVLKGALRAYVIGDQGQEHTIQLAIEDWWISDYNSYMNQLPATMFVMAMEDCELLQISHEDEKRLKAASHHFETFFRMLAERSAAYMQRRIITSLTQSAEERYEDFLTRYPLLNARMPQYVIASYLGMSTEFLSKIRNNKLGRKS</sequence>
<evidence type="ECO:0000313" key="2">
    <source>
        <dbReference type="EMBL" id="RFM35018.1"/>
    </source>
</evidence>
<keyword evidence="3" id="KW-1185">Reference proteome</keyword>
<accession>A0A3E1P4T9</accession>
<gene>
    <name evidence="2" type="ORF">DXN04_06345</name>
</gene>
<dbReference type="Proteomes" id="UP000261174">
    <property type="component" value="Unassembled WGS sequence"/>
</dbReference>
<name>A0A3E1P4T9_9BACT</name>
<dbReference type="RefSeq" id="WP_116852502.1">
    <property type="nucleotide sequence ID" value="NZ_QTJV01000002.1"/>
</dbReference>
<protein>
    <submittedName>
        <fullName evidence="2">Crp/Fnr family transcriptional regulator</fullName>
    </submittedName>
</protein>
<dbReference type="Gene3D" id="2.60.120.10">
    <property type="entry name" value="Jelly Rolls"/>
    <property type="match status" value="1"/>
</dbReference>
<reference evidence="2 3" key="1">
    <citation type="submission" date="2018-08" db="EMBL/GenBank/DDBJ databases">
        <title>Chitinophaga sp. K20C18050901, a novel bacterium isolated from forest soil.</title>
        <authorList>
            <person name="Wang C."/>
        </authorList>
    </citation>
    <scope>NUCLEOTIDE SEQUENCE [LARGE SCALE GENOMIC DNA]</scope>
    <source>
        <strain evidence="2 3">K20C18050901</strain>
    </source>
</reference>
<dbReference type="InterPro" id="IPR014710">
    <property type="entry name" value="RmlC-like_jellyroll"/>
</dbReference>
<dbReference type="OrthoDB" id="9152304at2"/>
<proteinExistence type="predicted"/>
<dbReference type="EMBL" id="QTJV01000002">
    <property type="protein sequence ID" value="RFM35018.1"/>
    <property type="molecule type" value="Genomic_DNA"/>
</dbReference>
<dbReference type="CDD" id="cd00038">
    <property type="entry name" value="CAP_ED"/>
    <property type="match status" value="1"/>
</dbReference>
<dbReference type="SUPFAM" id="SSF51206">
    <property type="entry name" value="cAMP-binding domain-like"/>
    <property type="match status" value="1"/>
</dbReference>
<comment type="caution">
    <text evidence="2">The sequence shown here is derived from an EMBL/GenBank/DDBJ whole genome shotgun (WGS) entry which is preliminary data.</text>
</comment>
<dbReference type="Pfam" id="PF00027">
    <property type="entry name" value="cNMP_binding"/>
    <property type="match status" value="1"/>
</dbReference>
<organism evidence="2 3">
    <name type="scientific">Chitinophaga silvisoli</name>
    <dbReference type="NCBI Taxonomy" id="2291814"/>
    <lineage>
        <taxon>Bacteria</taxon>
        <taxon>Pseudomonadati</taxon>
        <taxon>Bacteroidota</taxon>
        <taxon>Chitinophagia</taxon>
        <taxon>Chitinophagales</taxon>
        <taxon>Chitinophagaceae</taxon>
        <taxon>Chitinophaga</taxon>
    </lineage>
</organism>
<dbReference type="InterPro" id="IPR000595">
    <property type="entry name" value="cNMP-bd_dom"/>
</dbReference>
<dbReference type="InterPro" id="IPR018490">
    <property type="entry name" value="cNMP-bd_dom_sf"/>
</dbReference>
<evidence type="ECO:0000259" key="1">
    <source>
        <dbReference type="PROSITE" id="PS50042"/>
    </source>
</evidence>
<feature type="domain" description="Cyclic nucleotide-binding" evidence="1">
    <location>
        <begin position="13"/>
        <end position="116"/>
    </location>
</feature>
<dbReference type="PROSITE" id="PS50042">
    <property type="entry name" value="CNMP_BINDING_3"/>
    <property type="match status" value="1"/>
</dbReference>
<evidence type="ECO:0000313" key="3">
    <source>
        <dbReference type="Proteomes" id="UP000261174"/>
    </source>
</evidence>